<evidence type="ECO:0000259" key="18">
    <source>
        <dbReference type="Pfam" id="PF01746"/>
    </source>
</evidence>
<dbReference type="Gene3D" id="3.40.1280.10">
    <property type="match status" value="1"/>
</dbReference>
<evidence type="ECO:0000256" key="5">
    <source>
        <dbReference type="ARBA" id="ARBA00012807"/>
    </source>
</evidence>
<feature type="binding site" evidence="15 16">
    <location>
        <position position="112"/>
    </location>
    <ligand>
        <name>S-adenosyl-L-methionine</name>
        <dbReference type="ChEBI" id="CHEBI:59789"/>
    </ligand>
</feature>
<evidence type="ECO:0000256" key="11">
    <source>
        <dbReference type="ARBA" id="ARBA00022694"/>
    </source>
</evidence>
<dbReference type="Gene3D" id="1.10.1270.20">
    <property type="entry name" value="tRNA(m1g37)methyltransferase, domain 2"/>
    <property type="match status" value="1"/>
</dbReference>
<comment type="catalytic activity">
    <reaction evidence="14 15 17">
        <text>guanosine(37) in tRNA + S-adenosyl-L-methionine = N(1)-methylguanosine(37) in tRNA + S-adenosyl-L-homocysteine + H(+)</text>
        <dbReference type="Rhea" id="RHEA:36899"/>
        <dbReference type="Rhea" id="RHEA-COMP:10145"/>
        <dbReference type="Rhea" id="RHEA-COMP:10147"/>
        <dbReference type="ChEBI" id="CHEBI:15378"/>
        <dbReference type="ChEBI" id="CHEBI:57856"/>
        <dbReference type="ChEBI" id="CHEBI:59789"/>
        <dbReference type="ChEBI" id="CHEBI:73542"/>
        <dbReference type="ChEBI" id="CHEBI:74269"/>
        <dbReference type="EC" id="2.1.1.228"/>
    </reaction>
</comment>
<evidence type="ECO:0000256" key="13">
    <source>
        <dbReference type="ARBA" id="ARBA00033392"/>
    </source>
</evidence>
<keyword evidence="7 15" id="KW-0963">Cytoplasm</keyword>
<dbReference type="HAMAP" id="MF_00605">
    <property type="entry name" value="TrmD"/>
    <property type="match status" value="1"/>
</dbReference>
<dbReference type="InterPro" id="IPR002649">
    <property type="entry name" value="tRNA_m1G_MeTrfase_TrmD"/>
</dbReference>
<dbReference type="NCBIfam" id="TIGR00088">
    <property type="entry name" value="trmD"/>
    <property type="match status" value="1"/>
</dbReference>
<dbReference type="NCBIfam" id="NF000648">
    <property type="entry name" value="PRK00026.1"/>
    <property type="match status" value="1"/>
</dbReference>
<comment type="caution">
    <text evidence="19">The sequence shown here is derived from an EMBL/GenBank/DDBJ whole genome shotgun (WGS) entry which is preliminary data.</text>
</comment>
<keyword evidence="11 15" id="KW-0819">tRNA processing</keyword>
<dbReference type="GO" id="GO:0002939">
    <property type="term" value="P:tRNA N1-guanine methylation"/>
    <property type="evidence" value="ECO:0007669"/>
    <property type="project" value="TreeGrafter"/>
</dbReference>
<keyword evidence="9 15" id="KW-0808">Transferase</keyword>
<dbReference type="SUPFAM" id="SSF75217">
    <property type="entry name" value="alpha/beta knot"/>
    <property type="match status" value="1"/>
</dbReference>
<organism evidence="19 20">
    <name type="scientific">Anaerolinea thermophila</name>
    <dbReference type="NCBI Taxonomy" id="167964"/>
    <lineage>
        <taxon>Bacteria</taxon>
        <taxon>Bacillati</taxon>
        <taxon>Chloroflexota</taxon>
        <taxon>Anaerolineae</taxon>
        <taxon>Anaerolineales</taxon>
        <taxon>Anaerolineaceae</taxon>
        <taxon>Anaerolinea</taxon>
    </lineage>
</organism>
<reference evidence="19 20" key="1">
    <citation type="journal article" date="2015" name="MBio">
        <title>Genome-Resolved Metagenomic Analysis Reveals Roles for Candidate Phyla and Other Microbial Community Members in Biogeochemical Transformations in Oil Reservoirs.</title>
        <authorList>
            <person name="Hu P."/>
            <person name="Tom L."/>
            <person name="Singh A."/>
            <person name="Thomas B.C."/>
            <person name="Baker B.J."/>
            <person name="Piceno Y.M."/>
            <person name="Andersen G.L."/>
            <person name="Banfield J.F."/>
        </authorList>
    </citation>
    <scope>NUCLEOTIDE SEQUENCE [LARGE SCALE GENOMIC DNA]</scope>
    <source>
        <strain evidence="19">46_16</strain>
    </source>
</reference>
<evidence type="ECO:0000256" key="8">
    <source>
        <dbReference type="ARBA" id="ARBA00022603"/>
    </source>
</evidence>
<dbReference type="PANTHER" id="PTHR46417">
    <property type="entry name" value="TRNA (GUANINE-N(1)-)-METHYLTRANSFERASE"/>
    <property type="match status" value="1"/>
</dbReference>
<dbReference type="Proteomes" id="UP000064249">
    <property type="component" value="Unassembled WGS sequence"/>
</dbReference>
<dbReference type="InterPro" id="IPR029026">
    <property type="entry name" value="tRNA_m1G_MTases_N"/>
</dbReference>
<feature type="binding site" evidence="15 16">
    <location>
        <begin position="132"/>
        <end position="137"/>
    </location>
    <ligand>
        <name>S-adenosyl-L-methionine</name>
        <dbReference type="ChEBI" id="CHEBI:59789"/>
    </ligand>
</feature>
<comment type="similarity">
    <text evidence="3 15 17">Belongs to the RNA methyltransferase TrmD family.</text>
</comment>
<dbReference type="PATRIC" id="fig|167964.4.peg.815"/>
<keyword evidence="10 15" id="KW-0949">S-adenosyl-L-methionine</keyword>
<evidence type="ECO:0000256" key="4">
    <source>
        <dbReference type="ARBA" id="ARBA00011738"/>
    </source>
</evidence>
<keyword evidence="8 15" id="KW-0489">Methyltransferase</keyword>
<feature type="domain" description="tRNA methyltransferase TRMD/TRM10-type" evidence="18">
    <location>
        <begin position="1"/>
        <end position="223"/>
    </location>
</feature>
<evidence type="ECO:0000256" key="3">
    <source>
        <dbReference type="ARBA" id="ARBA00007630"/>
    </source>
</evidence>
<evidence type="ECO:0000256" key="17">
    <source>
        <dbReference type="RuleBase" id="RU003464"/>
    </source>
</evidence>
<dbReference type="InterPro" id="IPR016009">
    <property type="entry name" value="tRNA_MeTrfase_TRMD/TRM10"/>
</dbReference>
<dbReference type="PIRSF" id="PIRSF000386">
    <property type="entry name" value="tRNA_mtase"/>
    <property type="match status" value="1"/>
</dbReference>
<evidence type="ECO:0000313" key="19">
    <source>
        <dbReference type="EMBL" id="KUK46725.1"/>
    </source>
</evidence>
<evidence type="ECO:0000256" key="1">
    <source>
        <dbReference type="ARBA" id="ARBA00002634"/>
    </source>
</evidence>
<evidence type="ECO:0000256" key="6">
    <source>
        <dbReference type="ARBA" id="ARBA00014679"/>
    </source>
</evidence>
<dbReference type="GO" id="GO:0052906">
    <property type="term" value="F:tRNA (guanine(37)-N1)-methyltransferase activity"/>
    <property type="evidence" value="ECO:0007669"/>
    <property type="project" value="UniProtKB-UniRule"/>
</dbReference>
<evidence type="ECO:0000313" key="20">
    <source>
        <dbReference type="Proteomes" id="UP000064249"/>
    </source>
</evidence>
<name>A0A101FYB3_9CHLR</name>
<dbReference type="PANTHER" id="PTHR46417:SF1">
    <property type="entry name" value="TRNA (GUANINE-N(1)-)-METHYLTRANSFERASE"/>
    <property type="match status" value="1"/>
</dbReference>
<dbReference type="FunFam" id="3.40.1280.10:FF:000001">
    <property type="entry name" value="tRNA (guanine-N(1)-)-methyltransferase"/>
    <property type="match status" value="1"/>
</dbReference>
<dbReference type="InterPro" id="IPR029028">
    <property type="entry name" value="Alpha/beta_knot_MTases"/>
</dbReference>
<evidence type="ECO:0000256" key="15">
    <source>
        <dbReference type="HAMAP-Rule" id="MF_00605"/>
    </source>
</evidence>
<gene>
    <name evidence="15" type="primary">trmD</name>
    <name evidence="19" type="ORF">XD73_0391</name>
</gene>
<evidence type="ECO:0000256" key="16">
    <source>
        <dbReference type="PIRSR" id="PIRSR000386-1"/>
    </source>
</evidence>
<sequence length="260" mass="29227">MRFEVFTLFPQVFPPYLETSILKRAKENNLLEVNLHNIRDWAEDKHHTTDDTPYGGGGGMVMKPEPIYNAINSVLGIPPACPLILLTPQGETFTQQKAEMLSKIPRLALICGRYEGFDERIRQHLITEELSIGDYVLSGGELPALVIIEAVTRLIPGALGDPDGAFDDSFGSGLLEYPQYTRPPEFQGWQVPAILQSGDHSAIHRWRRDQALLRTLQKRPDLLVSAELDKADLTFLKQVIKESVFPIPDSIINIITQRED</sequence>
<dbReference type="GO" id="GO:0005829">
    <property type="term" value="C:cytosol"/>
    <property type="evidence" value="ECO:0007669"/>
    <property type="project" value="TreeGrafter"/>
</dbReference>
<comment type="subcellular location">
    <subcellularLocation>
        <location evidence="2 15 17">Cytoplasm</location>
    </subcellularLocation>
</comment>
<accession>A0A101FYB3</accession>
<evidence type="ECO:0000256" key="7">
    <source>
        <dbReference type="ARBA" id="ARBA00022490"/>
    </source>
</evidence>
<comment type="function">
    <text evidence="1 15 17">Specifically methylates guanosine-37 in various tRNAs.</text>
</comment>
<dbReference type="CDD" id="cd18080">
    <property type="entry name" value="TrmD-like"/>
    <property type="match status" value="1"/>
</dbReference>
<dbReference type="EC" id="2.1.1.228" evidence="5 15"/>
<evidence type="ECO:0000256" key="2">
    <source>
        <dbReference type="ARBA" id="ARBA00004496"/>
    </source>
</evidence>
<dbReference type="FunFam" id="1.10.1270.20:FF:000001">
    <property type="entry name" value="tRNA (guanine-N(1)-)-methyltransferase"/>
    <property type="match status" value="1"/>
</dbReference>
<dbReference type="EMBL" id="LGFU01000010">
    <property type="protein sequence ID" value="KUK46725.1"/>
    <property type="molecule type" value="Genomic_DNA"/>
</dbReference>
<dbReference type="InterPro" id="IPR023148">
    <property type="entry name" value="tRNA_m1G_MeTrfase_C_sf"/>
</dbReference>
<evidence type="ECO:0000256" key="12">
    <source>
        <dbReference type="ARBA" id="ARBA00029736"/>
    </source>
</evidence>
<dbReference type="Pfam" id="PF01746">
    <property type="entry name" value="tRNA_m1G_MT"/>
    <property type="match status" value="1"/>
</dbReference>
<dbReference type="AlphaFoldDB" id="A0A101FYB3"/>
<protein>
    <recommendedName>
        <fullName evidence="6 15">tRNA (guanine-N(1)-)-methyltransferase</fullName>
        <ecNumber evidence="5 15">2.1.1.228</ecNumber>
    </recommendedName>
    <alternativeName>
        <fullName evidence="12 15">M1G-methyltransferase</fullName>
    </alternativeName>
    <alternativeName>
        <fullName evidence="13 15">tRNA [GM37] methyltransferase</fullName>
    </alternativeName>
</protein>
<evidence type="ECO:0000256" key="14">
    <source>
        <dbReference type="ARBA" id="ARBA00047783"/>
    </source>
</evidence>
<evidence type="ECO:0000256" key="9">
    <source>
        <dbReference type="ARBA" id="ARBA00022679"/>
    </source>
</evidence>
<evidence type="ECO:0000256" key="10">
    <source>
        <dbReference type="ARBA" id="ARBA00022691"/>
    </source>
</evidence>
<comment type="subunit">
    <text evidence="4 15 17">Homodimer.</text>
</comment>
<proteinExistence type="inferred from homology"/>